<keyword evidence="2" id="KW-1185">Reference proteome</keyword>
<evidence type="ECO:0000313" key="1">
    <source>
        <dbReference type="EMBL" id="GBP12321.1"/>
    </source>
</evidence>
<dbReference type="EMBL" id="BGZK01009448">
    <property type="protein sequence ID" value="GBP12321.1"/>
    <property type="molecule type" value="Genomic_DNA"/>
</dbReference>
<gene>
    <name evidence="1" type="ORF">EVAR_74065_1</name>
</gene>
<accession>A0A4C1TG87</accession>
<proteinExistence type="predicted"/>
<name>A0A4C1TG87_EUMVA</name>
<feature type="non-terminal residue" evidence="1">
    <location>
        <position position="42"/>
    </location>
</feature>
<reference evidence="1 2" key="1">
    <citation type="journal article" date="2019" name="Commun. Biol.">
        <title>The bagworm genome reveals a unique fibroin gene that provides high tensile strength.</title>
        <authorList>
            <person name="Kono N."/>
            <person name="Nakamura H."/>
            <person name="Ohtoshi R."/>
            <person name="Tomita M."/>
            <person name="Numata K."/>
            <person name="Arakawa K."/>
        </authorList>
    </citation>
    <scope>NUCLEOTIDE SEQUENCE [LARGE SCALE GENOMIC DNA]</scope>
</reference>
<comment type="caution">
    <text evidence="1">The sequence shown here is derived from an EMBL/GenBank/DDBJ whole genome shotgun (WGS) entry which is preliminary data.</text>
</comment>
<dbReference type="Proteomes" id="UP000299102">
    <property type="component" value="Unassembled WGS sequence"/>
</dbReference>
<sequence>MLSKLCILCSWLSGTKLYYKRAFISHQFEFRVEIVLGYNRAV</sequence>
<dbReference type="AlphaFoldDB" id="A0A4C1TG87"/>
<evidence type="ECO:0000313" key="2">
    <source>
        <dbReference type="Proteomes" id="UP000299102"/>
    </source>
</evidence>
<organism evidence="1 2">
    <name type="scientific">Eumeta variegata</name>
    <name type="common">Bagworm moth</name>
    <name type="synonym">Eumeta japonica</name>
    <dbReference type="NCBI Taxonomy" id="151549"/>
    <lineage>
        <taxon>Eukaryota</taxon>
        <taxon>Metazoa</taxon>
        <taxon>Ecdysozoa</taxon>
        <taxon>Arthropoda</taxon>
        <taxon>Hexapoda</taxon>
        <taxon>Insecta</taxon>
        <taxon>Pterygota</taxon>
        <taxon>Neoptera</taxon>
        <taxon>Endopterygota</taxon>
        <taxon>Lepidoptera</taxon>
        <taxon>Glossata</taxon>
        <taxon>Ditrysia</taxon>
        <taxon>Tineoidea</taxon>
        <taxon>Psychidae</taxon>
        <taxon>Oiketicinae</taxon>
        <taxon>Eumeta</taxon>
    </lineage>
</organism>
<protein>
    <submittedName>
        <fullName evidence="1">Uncharacterized protein</fullName>
    </submittedName>
</protein>